<reference evidence="20" key="1">
    <citation type="submission" date="2021-09" db="EMBL/GenBank/DDBJ databases">
        <authorList>
            <consortium name="AG Swart"/>
            <person name="Singh M."/>
            <person name="Singh A."/>
            <person name="Seah K."/>
            <person name="Emmerich C."/>
        </authorList>
    </citation>
    <scope>NUCLEOTIDE SEQUENCE</scope>
    <source>
        <strain evidence="20">ATCC30299</strain>
    </source>
</reference>
<keyword evidence="21" id="KW-1185">Reference proteome</keyword>
<evidence type="ECO:0000256" key="10">
    <source>
        <dbReference type="PIRSR" id="PIRSR630616-1"/>
    </source>
</evidence>
<dbReference type="SUPFAM" id="SSF144232">
    <property type="entry name" value="HIT/MYND zinc finger-like"/>
    <property type="match status" value="1"/>
</dbReference>
<dbReference type="PROSITE" id="PS50011">
    <property type="entry name" value="PROTEIN_KINASE_DOM"/>
    <property type="match status" value="1"/>
</dbReference>
<evidence type="ECO:0000256" key="11">
    <source>
        <dbReference type="PIRSR" id="PIRSR630616-2"/>
    </source>
</evidence>
<accession>A0AAU9J3E1</accession>
<keyword evidence="2 15" id="KW-0723">Serine/threonine-protein kinase</keyword>
<evidence type="ECO:0000256" key="15">
    <source>
        <dbReference type="RuleBase" id="RU000304"/>
    </source>
</evidence>
<comment type="catalytic activity">
    <reaction evidence="16">
        <text>L-threonyl-[protein] + ATP = O-phospho-L-threonyl-[protein] + ADP + H(+)</text>
        <dbReference type="Rhea" id="RHEA:46608"/>
        <dbReference type="Rhea" id="RHEA-COMP:11060"/>
        <dbReference type="Rhea" id="RHEA-COMP:11605"/>
        <dbReference type="ChEBI" id="CHEBI:15378"/>
        <dbReference type="ChEBI" id="CHEBI:30013"/>
        <dbReference type="ChEBI" id="CHEBI:30616"/>
        <dbReference type="ChEBI" id="CHEBI:61977"/>
        <dbReference type="ChEBI" id="CHEBI:456216"/>
        <dbReference type="EC" id="2.7.11.1"/>
    </reaction>
</comment>
<sequence length="455" mass="52445">MECCNPECSNLSSDTIVCRNCCMTRYCSEECLKIDWELNHSKHCQPHVYSLEDLQIVSNHNSSKLGRGSYGEVRLIFTKKGEKLALKSISKNLIETKIPLKILYREISVHRSLCHRNIIKLYDHLEDSSNIYLVLEYAEHGNLFTHIKRKKKLTEPEAWNFFTQVCIGINYLHEQQVIHRDIKPENILLGIDNLVKICDFGWCACGAEERSTFCGTLDYMAPEVLNLDRYSYEVDIWALGILLYEMLHGYAPFRAKSDRAKCKLILDKTFIFGPGITDEAKNLISSLLTDANSRPTVKDILKHDWIRKYTHNAIEEGYLVNHPEFGDGIISGIRGLICEVEFGIFLKEFVINDLVEICTIKEFKEQEDYRISASGIGLPKSVKENKDKIEEKKENKKEEYENLEISDSALEMKIKELNQLKFILEAPIIRHKKKADSMNQSVIDSLLSSFSCVKR</sequence>
<name>A0AAU9J3E1_9CILI</name>
<evidence type="ECO:0000256" key="7">
    <source>
        <dbReference type="ARBA" id="ARBA00022777"/>
    </source>
</evidence>
<keyword evidence="7 16" id="KW-0418">Kinase</keyword>
<dbReference type="Gene3D" id="1.10.510.10">
    <property type="entry name" value="Transferase(Phosphotransferase) domain 1"/>
    <property type="match status" value="1"/>
</dbReference>
<dbReference type="InterPro" id="IPR011009">
    <property type="entry name" value="Kinase-like_dom_sf"/>
</dbReference>
<proteinExistence type="inferred from homology"/>
<evidence type="ECO:0000256" key="12">
    <source>
        <dbReference type="PIRSR" id="PIRSR630616-3"/>
    </source>
</evidence>
<evidence type="ECO:0000256" key="13">
    <source>
        <dbReference type="PROSITE-ProRule" id="PRU00134"/>
    </source>
</evidence>
<comment type="catalytic activity">
    <reaction evidence="16">
        <text>L-seryl-[protein] + ATP = O-phospho-L-seryl-[protein] + ADP + H(+)</text>
        <dbReference type="Rhea" id="RHEA:17989"/>
        <dbReference type="Rhea" id="RHEA-COMP:9863"/>
        <dbReference type="Rhea" id="RHEA-COMP:11604"/>
        <dbReference type="ChEBI" id="CHEBI:15378"/>
        <dbReference type="ChEBI" id="CHEBI:29999"/>
        <dbReference type="ChEBI" id="CHEBI:30616"/>
        <dbReference type="ChEBI" id="CHEBI:83421"/>
        <dbReference type="ChEBI" id="CHEBI:456216"/>
        <dbReference type="EC" id="2.7.11.1"/>
    </reaction>
</comment>
<evidence type="ECO:0000256" key="3">
    <source>
        <dbReference type="ARBA" id="ARBA00022679"/>
    </source>
</evidence>
<dbReference type="SUPFAM" id="SSF56112">
    <property type="entry name" value="Protein kinase-like (PK-like)"/>
    <property type="match status" value="1"/>
</dbReference>
<comment type="similarity">
    <text evidence="16">Belongs to the protein kinase superfamily. Ser/Thr protein kinase family. Aurora subfamily.</text>
</comment>
<feature type="binding site" evidence="11">
    <location>
        <begin position="185"/>
        <end position="186"/>
    </location>
    <ligand>
        <name>ATP</name>
        <dbReference type="ChEBI" id="CHEBI:30616"/>
    </ligand>
</feature>
<dbReference type="PROSITE" id="PS00108">
    <property type="entry name" value="PROTEIN_KINASE_ST"/>
    <property type="match status" value="1"/>
</dbReference>
<dbReference type="InterPro" id="IPR002893">
    <property type="entry name" value="Znf_MYND"/>
</dbReference>
<dbReference type="GO" id="GO:0005524">
    <property type="term" value="F:ATP binding"/>
    <property type="evidence" value="ECO:0007669"/>
    <property type="project" value="UniProtKB-UniRule"/>
</dbReference>
<keyword evidence="9 11" id="KW-0067">ATP-binding</keyword>
<dbReference type="AlphaFoldDB" id="A0AAU9J3E1"/>
<keyword evidence="3 16" id="KW-0808">Transferase</keyword>
<feature type="active site" description="Proton acceptor" evidence="10">
    <location>
        <position position="181"/>
    </location>
</feature>
<evidence type="ECO:0000256" key="6">
    <source>
        <dbReference type="ARBA" id="ARBA00022771"/>
    </source>
</evidence>
<keyword evidence="17" id="KW-0175">Coiled coil</keyword>
<comment type="caution">
    <text evidence="20">The sequence shown here is derived from an EMBL/GenBank/DDBJ whole genome shotgun (WGS) entry which is preliminary data.</text>
</comment>
<evidence type="ECO:0000256" key="5">
    <source>
        <dbReference type="ARBA" id="ARBA00022741"/>
    </source>
</evidence>
<dbReference type="InterPro" id="IPR008271">
    <property type="entry name" value="Ser/Thr_kinase_AS"/>
</dbReference>
<feature type="binding site" evidence="11 14">
    <location>
        <position position="87"/>
    </location>
    <ligand>
        <name>ATP</name>
        <dbReference type="ChEBI" id="CHEBI:30616"/>
    </ligand>
</feature>
<evidence type="ECO:0000313" key="21">
    <source>
        <dbReference type="Proteomes" id="UP001162131"/>
    </source>
</evidence>
<evidence type="ECO:0000259" key="18">
    <source>
        <dbReference type="PROSITE" id="PS50011"/>
    </source>
</evidence>
<dbReference type="Proteomes" id="UP001162131">
    <property type="component" value="Unassembled WGS sequence"/>
</dbReference>
<evidence type="ECO:0000256" key="8">
    <source>
        <dbReference type="ARBA" id="ARBA00022833"/>
    </source>
</evidence>
<dbReference type="PANTHER" id="PTHR24350">
    <property type="entry name" value="SERINE/THREONINE-PROTEIN KINASE IAL-RELATED"/>
    <property type="match status" value="1"/>
</dbReference>
<evidence type="ECO:0000256" key="1">
    <source>
        <dbReference type="ARBA" id="ARBA00011245"/>
    </source>
</evidence>
<dbReference type="InterPro" id="IPR017441">
    <property type="entry name" value="Protein_kinase_ATP_BS"/>
</dbReference>
<dbReference type="EC" id="2.7.11.1" evidence="16"/>
<evidence type="ECO:0000259" key="19">
    <source>
        <dbReference type="PROSITE" id="PS50865"/>
    </source>
</evidence>
<dbReference type="GO" id="GO:0008270">
    <property type="term" value="F:zinc ion binding"/>
    <property type="evidence" value="ECO:0007669"/>
    <property type="project" value="UniProtKB-KW"/>
</dbReference>
<feature type="cross-link" description="Glycyl lysine isopeptide (Lys-Gly) (interchain with G-Cter in SUMO2)" evidence="12">
    <location>
        <position position="183"/>
    </location>
</feature>
<feature type="binding site" evidence="11">
    <location>
        <begin position="136"/>
        <end position="138"/>
    </location>
    <ligand>
        <name>ATP</name>
        <dbReference type="ChEBI" id="CHEBI:30616"/>
    </ligand>
</feature>
<keyword evidence="8" id="KW-0862">Zinc</keyword>
<dbReference type="CDD" id="cd14007">
    <property type="entry name" value="STKc_Aurora"/>
    <property type="match status" value="1"/>
</dbReference>
<feature type="domain" description="Protein kinase" evidence="18">
    <location>
        <begin position="59"/>
        <end position="306"/>
    </location>
</feature>
<dbReference type="FunFam" id="3.30.200.20:FF:000042">
    <property type="entry name" value="Aurora kinase A"/>
    <property type="match status" value="1"/>
</dbReference>
<feature type="domain" description="MYND-type" evidence="19">
    <location>
        <begin position="5"/>
        <end position="44"/>
    </location>
</feature>
<evidence type="ECO:0000256" key="9">
    <source>
        <dbReference type="ARBA" id="ARBA00022840"/>
    </source>
</evidence>
<evidence type="ECO:0000256" key="16">
    <source>
        <dbReference type="RuleBase" id="RU367134"/>
    </source>
</evidence>
<dbReference type="Pfam" id="PF00069">
    <property type="entry name" value="Pkinase"/>
    <property type="match status" value="1"/>
</dbReference>
<organism evidence="20 21">
    <name type="scientific">Blepharisma stoltei</name>
    <dbReference type="NCBI Taxonomy" id="1481888"/>
    <lineage>
        <taxon>Eukaryota</taxon>
        <taxon>Sar</taxon>
        <taxon>Alveolata</taxon>
        <taxon>Ciliophora</taxon>
        <taxon>Postciliodesmatophora</taxon>
        <taxon>Heterotrichea</taxon>
        <taxon>Heterotrichida</taxon>
        <taxon>Blepharismidae</taxon>
        <taxon>Blepharisma</taxon>
    </lineage>
</organism>
<evidence type="ECO:0000256" key="4">
    <source>
        <dbReference type="ARBA" id="ARBA00022723"/>
    </source>
</evidence>
<evidence type="ECO:0000256" key="17">
    <source>
        <dbReference type="SAM" id="Coils"/>
    </source>
</evidence>
<comment type="subunit">
    <text evidence="1">Monomer.</text>
</comment>
<dbReference type="PROSITE" id="PS50865">
    <property type="entry name" value="ZF_MYND_2"/>
    <property type="match status" value="1"/>
</dbReference>
<evidence type="ECO:0000313" key="20">
    <source>
        <dbReference type="EMBL" id="CAG9318062.1"/>
    </source>
</evidence>
<keyword evidence="6 13" id="KW-0863">Zinc-finger</keyword>
<dbReference type="PROSITE" id="PS00107">
    <property type="entry name" value="PROTEIN_KINASE_ATP"/>
    <property type="match status" value="1"/>
</dbReference>
<dbReference type="FunFam" id="1.10.510.10:FF:000571">
    <property type="entry name" value="Maternal embryonic leucine zipper kinase"/>
    <property type="match status" value="1"/>
</dbReference>
<keyword evidence="4" id="KW-0479">Metal-binding</keyword>
<dbReference type="InterPro" id="IPR000719">
    <property type="entry name" value="Prot_kinase_dom"/>
</dbReference>
<feature type="coiled-coil region" evidence="17">
    <location>
        <begin position="382"/>
        <end position="420"/>
    </location>
</feature>
<dbReference type="SMART" id="SM00220">
    <property type="entry name" value="S_TKc"/>
    <property type="match status" value="1"/>
</dbReference>
<evidence type="ECO:0000256" key="2">
    <source>
        <dbReference type="ARBA" id="ARBA00022527"/>
    </source>
</evidence>
<dbReference type="InterPro" id="IPR030616">
    <property type="entry name" value="Aur-like"/>
</dbReference>
<feature type="binding site" evidence="11">
    <location>
        <position position="199"/>
    </location>
    <ligand>
        <name>ATP</name>
        <dbReference type="ChEBI" id="CHEBI:30616"/>
    </ligand>
</feature>
<dbReference type="EMBL" id="CAJZBQ010000020">
    <property type="protein sequence ID" value="CAG9318062.1"/>
    <property type="molecule type" value="Genomic_DNA"/>
</dbReference>
<keyword evidence="5 11" id="KW-0547">Nucleotide-binding</keyword>
<gene>
    <name evidence="20" type="ORF">BSTOLATCC_MIC20546</name>
</gene>
<evidence type="ECO:0000256" key="14">
    <source>
        <dbReference type="PROSITE-ProRule" id="PRU10141"/>
    </source>
</evidence>
<protein>
    <recommendedName>
        <fullName evidence="16">Aurora kinase</fullName>
        <ecNumber evidence="16">2.7.11.1</ecNumber>
    </recommendedName>
</protein>
<dbReference type="GO" id="GO:0004674">
    <property type="term" value="F:protein serine/threonine kinase activity"/>
    <property type="evidence" value="ECO:0007669"/>
    <property type="project" value="UniProtKB-KW"/>
</dbReference>